<dbReference type="RefSeq" id="WP_092263035.1">
    <property type="nucleotide sequence ID" value="NZ_FNZA01000001.1"/>
</dbReference>
<organism evidence="3 4">
    <name type="scientific">Deinococcus reticulitermitis</name>
    <dbReference type="NCBI Taxonomy" id="856736"/>
    <lineage>
        <taxon>Bacteria</taxon>
        <taxon>Thermotogati</taxon>
        <taxon>Deinococcota</taxon>
        <taxon>Deinococci</taxon>
        <taxon>Deinococcales</taxon>
        <taxon>Deinococcaceae</taxon>
        <taxon>Deinococcus</taxon>
    </lineage>
</organism>
<evidence type="ECO:0000256" key="1">
    <source>
        <dbReference type="SAM" id="MobiDB-lite"/>
    </source>
</evidence>
<proteinExistence type="predicted"/>
<gene>
    <name evidence="3" type="ORF">SAMN04488058_101516</name>
</gene>
<reference evidence="4" key="1">
    <citation type="submission" date="2016-10" db="EMBL/GenBank/DDBJ databases">
        <authorList>
            <person name="Varghese N."/>
            <person name="Submissions S."/>
        </authorList>
    </citation>
    <scope>NUCLEOTIDE SEQUENCE [LARGE SCALE GENOMIC DNA]</scope>
    <source>
        <strain evidence="4">CGMCC 1.10218</strain>
    </source>
</reference>
<accession>A0A1H6TDX1</accession>
<dbReference type="Proteomes" id="UP000199223">
    <property type="component" value="Unassembled WGS sequence"/>
</dbReference>
<protein>
    <recommendedName>
        <fullName evidence="5">Lipoprotein</fullName>
    </recommendedName>
</protein>
<dbReference type="PROSITE" id="PS51257">
    <property type="entry name" value="PROKAR_LIPOPROTEIN"/>
    <property type="match status" value="1"/>
</dbReference>
<evidence type="ECO:0000313" key="4">
    <source>
        <dbReference type="Proteomes" id="UP000199223"/>
    </source>
</evidence>
<sequence length="175" mass="17238">MRNILTPALGLAALLLSGCGTTTTTTTTETTIVTPVGPTPVNPSPTVPDNGGPRPSGYRLGGGGNVGPGQAVLIASFFLSADAARLSGSPVLTFKALNGGGGATLLTASCTLTAPRQVDCRYVVRPGDVGKAARGVQLDSETALSGGGTVGTDNRTAPLIYVFSGGSTTAGGTTF</sequence>
<dbReference type="AlphaFoldDB" id="A0A1H6TDX1"/>
<evidence type="ECO:0000313" key="3">
    <source>
        <dbReference type="EMBL" id="SEI75277.1"/>
    </source>
</evidence>
<feature type="compositionally biased region" description="Pro residues" evidence="1">
    <location>
        <begin position="37"/>
        <end position="46"/>
    </location>
</feature>
<dbReference type="EMBL" id="FNZA01000001">
    <property type="protein sequence ID" value="SEI75277.1"/>
    <property type="molecule type" value="Genomic_DNA"/>
</dbReference>
<keyword evidence="4" id="KW-1185">Reference proteome</keyword>
<evidence type="ECO:0000256" key="2">
    <source>
        <dbReference type="SAM" id="SignalP"/>
    </source>
</evidence>
<evidence type="ECO:0008006" key="5">
    <source>
        <dbReference type="Google" id="ProtNLM"/>
    </source>
</evidence>
<keyword evidence="2" id="KW-0732">Signal</keyword>
<feature type="signal peptide" evidence="2">
    <location>
        <begin position="1"/>
        <end position="22"/>
    </location>
</feature>
<feature type="region of interest" description="Disordered" evidence="1">
    <location>
        <begin position="34"/>
        <end position="56"/>
    </location>
</feature>
<name>A0A1H6TDX1_9DEIO</name>
<feature type="chain" id="PRO_5011628222" description="Lipoprotein" evidence="2">
    <location>
        <begin position="23"/>
        <end position="175"/>
    </location>
</feature>